<evidence type="ECO:0000259" key="2">
    <source>
        <dbReference type="Pfam" id="PF04187"/>
    </source>
</evidence>
<name>A0ABM7XFP7_9BACT</name>
<dbReference type="EMBL" id="AP025592">
    <property type="protein sequence ID" value="BDG10698.1"/>
    <property type="molecule type" value="Genomic_DNA"/>
</dbReference>
<sequence length="325" mass="34592">MKTALAALLFAALTGCASRQCPPIAGAPALGLAWQSARLREHPLVGRIWDVKQARFVDEAALEAAARGAGVLLLGETHDNPDHHLLQARLVRAAASGGRRPALAFEMLDRGVQPALDAALAKQPSDPQAVGDAVRWDKSGWPPFALYRPIFAAALDERLPILAANLARKEVQGVVMEGATALPLELRAAVEAPMAPEALREMREEMAESHCGKLPEELLEPMVVGQRARDAQLAATLAAAAGKGPVILIAGSGHARTDRGVPWYLPAAAREKVLAVAMTEVTRDGCTPEAYAADYGARAVPFDYVVFTPGAERDDPCKGIRPHKR</sequence>
<accession>A0ABM7XFP7</accession>
<dbReference type="PIRSF" id="PIRSF020419">
    <property type="entry name" value="Fe_uptake_reg_CjrA_prd"/>
    <property type="match status" value="1"/>
</dbReference>
<proteinExistence type="predicted"/>
<dbReference type="CDD" id="cd14727">
    <property type="entry name" value="ChanN-like"/>
    <property type="match status" value="1"/>
</dbReference>
<evidence type="ECO:0000313" key="3">
    <source>
        <dbReference type="EMBL" id="BDG10698.1"/>
    </source>
</evidence>
<evidence type="ECO:0000313" key="4">
    <source>
        <dbReference type="Proteomes" id="UP001162734"/>
    </source>
</evidence>
<dbReference type="InterPro" id="IPR007314">
    <property type="entry name" value="Cofac_haem-bd_dom"/>
</dbReference>
<evidence type="ECO:0000256" key="1">
    <source>
        <dbReference type="SAM" id="SignalP"/>
    </source>
</evidence>
<keyword evidence="1" id="KW-0732">Signal</keyword>
<dbReference type="Gene3D" id="3.40.50.11550">
    <property type="match status" value="1"/>
</dbReference>
<dbReference type="PROSITE" id="PS51257">
    <property type="entry name" value="PROKAR_LIPOPROTEIN"/>
    <property type="match status" value="1"/>
</dbReference>
<protein>
    <recommendedName>
        <fullName evidence="2">Haem-binding uptake Tiki superfamily ChaN domain-containing protein</fullName>
    </recommendedName>
</protein>
<keyword evidence="4" id="KW-1185">Reference proteome</keyword>
<dbReference type="Proteomes" id="UP001162734">
    <property type="component" value="Chromosome"/>
</dbReference>
<dbReference type="RefSeq" id="WP_248343200.1">
    <property type="nucleotide sequence ID" value="NZ_AP025592.1"/>
</dbReference>
<feature type="signal peptide" evidence="1">
    <location>
        <begin position="1"/>
        <end position="17"/>
    </location>
</feature>
<organism evidence="3 4">
    <name type="scientific">Anaeromyxobacter paludicola</name>
    <dbReference type="NCBI Taxonomy" id="2918171"/>
    <lineage>
        <taxon>Bacteria</taxon>
        <taxon>Pseudomonadati</taxon>
        <taxon>Myxococcota</taxon>
        <taxon>Myxococcia</taxon>
        <taxon>Myxococcales</taxon>
        <taxon>Cystobacterineae</taxon>
        <taxon>Anaeromyxobacteraceae</taxon>
        <taxon>Anaeromyxobacter</taxon>
    </lineage>
</organism>
<feature type="domain" description="Haem-binding uptake Tiki superfamily ChaN" evidence="2">
    <location>
        <begin position="65"/>
        <end position="265"/>
    </location>
</feature>
<gene>
    <name evidence="3" type="ORF">AMPC_38110</name>
</gene>
<reference evidence="4" key="1">
    <citation type="journal article" date="2022" name="Int. J. Syst. Evol. Microbiol.">
        <title>Anaeromyxobacter oryzae sp. nov., Anaeromyxobacter diazotrophicus sp. nov. and Anaeromyxobacter paludicola sp. nov., isolated from paddy soils.</title>
        <authorList>
            <person name="Itoh H."/>
            <person name="Xu Z."/>
            <person name="Mise K."/>
            <person name="Masuda Y."/>
            <person name="Ushijima N."/>
            <person name="Hayakawa C."/>
            <person name="Shiratori Y."/>
            <person name="Senoo K."/>
        </authorList>
    </citation>
    <scope>NUCLEOTIDE SEQUENCE [LARGE SCALE GENOMIC DNA]</scope>
    <source>
        <strain evidence="4">Red630</strain>
    </source>
</reference>
<dbReference type="Pfam" id="PF04187">
    <property type="entry name" value="Cofac_haem_bdg"/>
    <property type="match status" value="1"/>
</dbReference>
<dbReference type="SUPFAM" id="SSF159501">
    <property type="entry name" value="EreA/ChaN-like"/>
    <property type="match status" value="1"/>
</dbReference>
<feature type="chain" id="PRO_5047042920" description="Haem-binding uptake Tiki superfamily ChaN domain-containing protein" evidence="1">
    <location>
        <begin position="18"/>
        <end position="325"/>
    </location>
</feature>
<dbReference type="InterPro" id="IPR016773">
    <property type="entry name" value="Fe3_uptake_reg_CjrA_prd"/>
</dbReference>